<protein>
    <submittedName>
        <fullName evidence="2">Uncharacterized protein</fullName>
    </submittedName>
</protein>
<dbReference type="AlphaFoldDB" id="V8FT36"/>
<gene>
    <name evidence="2" type="ORF">V757_11515</name>
</gene>
<dbReference type="EMBL" id="AYSV01000123">
    <property type="protein sequence ID" value="ETD67320.1"/>
    <property type="molecule type" value="Genomic_DNA"/>
</dbReference>
<feature type="coiled-coil region" evidence="1">
    <location>
        <begin position="133"/>
        <end position="174"/>
    </location>
</feature>
<dbReference type="RefSeq" id="WP_023952941.1">
    <property type="nucleotide sequence ID" value="NZ_AYSV01000123.1"/>
</dbReference>
<reference evidence="2 3" key="1">
    <citation type="submission" date="2013-11" db="EMBL/GenBank/DDBJ databases">
        <title>Genomic analysis of Pelistega sp. HM-7.</title>
        <authorList>
            <person name="Kumbhare S.V."/>
            <person name="Shetty S.A."/>
            <person name="Sharma O."/>
            <person name="Dhotre D.P."/>
        </authorList>
    </citation>
    <scope>NUCLEOTIDE SEQUENCE [LARGE SCALE GENOMIC DNA]</scope>
    <source>
        <strain evidence="2 3">HM-7</strain>
    </source>
</reference>
<evidence type="ECO:0000313" key="2">
    <source>
        <dbReference type="EMBL" id="ETD67320.1"/>
    </source>
</evidence>
<evidence type="ECO:0000256" key="1">
    <source>
        <dbReference type="SAM" id="Coils"/>
    </source>
</evidence>
<comment type="caution">
    <text evidence="2">The sequence shown here is derived from an EMBL/GenBank/DDBJ whole genome shotgun (WGS) entry which is preliminary data.</text>
</comment>
<accession>V8FT36</accession>
<keyword evidence="3" id="KW-1185">Reference proteome</keyword>
<proteinExistence type="predicted"/>
<name>V8FT36_9BURK</name>
<sequence length="265" mass="30401">MKLLVELDCVDDNWLSSTKILLESLKPAMAEGRIMLVRLGKYGGAENKTIKKLAHIRIKPSKGAAFFAQETLTVWLASDSQSKNAQKMLPFGWAIIEINPQGDNRALKAWCEKNHSSLNRIKQVHQKWEQDRFHEIEQQQAQLKKEQEAEQQRKKEEEDRIAKELAQKQEQQAKRAAMSEGTLCVDNIKLLFENFTYNLRNQSENDAKFSELKEALIVAQQFSLNEKQIVVNELAYKKLAAIAKGLLVGNKEKEIKSLLQQLREA</sequence>
<organism evidence="2 3">
    <name type="scientific">Pelistega indica</name>
    <dbReference type="NCBI Taxonomy" id="1414851"/>
    <lineage>
        <taxon>Bacteria</taxon>
        <taxon>Pseudomonadati</taxon>
        <taxon>Pseudomonadota</taxon>
        <taxon>Betaproteobacteria</taxon>
        <taxon>Burkholderiales</taxon>
        <taxon>Alcaligenaceae</taxon>
        <taxon>Pelistega</taxon>
    </lineage>
</organism>
<keyword evidence="1" id="KW-0175">Coiled coil</keyword>
<evidence type="ECO:0000313" key="3">
    <source>
        <dbReference type="Proteomes" id="UP000018766"/>
    </source>
</evidence>
<dbReference type="Proteomes" id="UP000018766">
    <property type="component" value="Unassembled WGS sequence"/>
</dbReference>